<dbReference type="PANTHER" id="PTHR34322:SF2">
    <property type="entry name" value="TRANSPOSASE IS200-LIKE DOMAIN-CONTAINING PROTEIN"/>
    <property type="match status" value="1"/>
</dbReference>
<organism evidence="2 3">
    <name type="scientific">Candidatus Niyogibacteria bacterium RIFCSPLOWO2_12_FULL_41_13</name>
    <dbReference type="NCBI Taxonomy" id="1801726"/>
    <lineage>
        <taxon>Bacteria</taxon>
        <taxon>Candidatus Niyogiibacteriota</taxon>
    </lineage>
</organism>
<dbReference type="GO" id="GO:0004803">
    <property type="term" value="F:transposase activity"/>
    <property type="evidence" value="ECO:0007669"/>
    <property type="project" value="InterPro"/>
</dbReference>
<comment type="caution">
    <text evidence="2">The sequence shown here is derived from an EMBL/GenBank/DDBJ whole genome shotgun (WGS) entry which is preliminary data.</text>
</comment>
<dbReference type="EMBL" id="MHMS01000008">
    <property type="protein sequence ID" value="OGZ32392.1"/>
    <property type="molecule type" value="Genomic_DNA"/>
</dbReference>
<proteinExistence type="predicted"/>
<name>A0A1G2F3Q5_9BACT</name>
<dbReference type="SMART" id="SM01321">
    <property type="entry name" value="Y1_Tnp"/>
    <property type="match status" value="1"/>
</dbReference>
<reference evidence="2 3" key="1">
    <citation type="journal article" date="2016" name="Nat. Commun.">
        <title>Thousands of microbial genomes shed light on interconnected biogeochemical processes in an aquifer system.</title>
        <authorList>
            <person name="Anantharaman K."/>
            <person name="Brown C.T."/>
            <person name="Hug L.A."/>
            <person name="Sharon I."/>
            <person name="Castelle C.J."/>
            <person name="Probst A.J."/>
            <person name="Thomas B.C."/>
            <person name="Singh A."/>
            <person name="Wilkins M.J."/>
            <person name="Karaoz U."/>
            <person name="Brodie E.L."/>
            <person name="Williams K.H."/>
            <person name="Hubbard S.S."/>
            <person name="Banfield J.F."/>
        </authorList>
    </citation>
    <scope>NUCLEOTIDE SEQUENCE [LARGE SCALE GENOMIC DNA]</scope>
</reference>
<dbReference type="InterPro" id="IPR036515">
    <property type="entry name" value="Transposase_17_sf"/>
</dbReference>
<gene>
    <name evidence="2" type="ORF">A3H02_00545</name>
</gene>
<protein>
    <recommendedName>
        <fullName evidence="1">Transposase IS200-like domain-containing protein</fullName>
    </recommendedName>
</protein>
<dbReference type="STRING" id="1801726.A3H02_00545"/>
<dbReference type="GO" id="GO:0003677">
    <property type="term" value="F:DNA binding"/>
    <property type="evidence" value="ECO:0007669"/>
    <property type="project" value="InterPro"/>
</dbReference>
<accession>A0A1G2F3Q5</accession>
<evidence type="ECO:0000259" key="1">
    <source>
        <dbReference type="SMART" id="SM01321"/>
    </source>
</evidence>
<evidence type="ECO:0000313" key="2">
    <source>
        <dbReference type="EMBL" id="OGZ32392.1"/>
    </source>
</evidence>
<sequence>MRGEFFHILNRGIEDKKIFLKKENYLRFVNNMDDFNNKENATLPYFFRRKQFKLTKITSQTSLSKLGKKLVDIFCWTLIPNHYHIFVQEKIDGGASEFTRKIGIGYTMHFNEEEKRSGVLFKGRSKIIPVKEDAHFIHLPFYILANPLDLFQPGWREKGITNPKKAFKFLENYQWSAFQDLLGKSNFPEVINKKLLYELFDTNERKFKKDFIEWLNSCANSPDLENFDEYK</sequence>
<dbReference type="InterPro" id="IPR002686">
    <property type="entry name" value="Transposase_17"/>
</dbReference>
<feature type="domain" description="Transposase IS200-like" evidence="1">
    <location>
        <begin position="1"/>
        <end position="146"/>
    </location>
</feature>
<dbReference type="AlphaFoldDB" id="A0A1G2F3Q5"/>
<dbReference type="SUPFAM" id="SSF143422">
    <property type="entry name" value="Transposase IS200-like"/>
    <property type="match status" value="1"/>
</dbReference>
<dbReference type="GO" id="GO:0006313">
    <property type="term" value="P:DNA transposition"/>
    <property type="evidence" value="ECO:0007669"/>
    <property type="project" value="InterPro"/>
</dbReference>
<dbReference type="PANTHER" id="PTHR34322">
    <property type="entry name" value="TRANSPOSASE, Y1_TNP DOMAIN-CONTAINING"/>
    <property type="match status" value="1"/>
</dbReference>
<dbReference type="Proteomes" id="UP000176787">
    <property type="component" value="Unassembled WGS sequence"/>
</dbReference>
<dbReference type="Gene3D" id="3.30.70.1290">
    <property type="entry name" value="Transposase IS200-like"/>
    <property type="match status" value="1"/>
</dbReference>
<evidence type="ECO:0000313" key="3">
    <source>
        <dbReference type="Proteomes" id="UP000176787"/>
    </source>
</evidence>